<evidence type="ECO:0000256" key="1">
    <source>
        <dbReference type="SAM" id="Phobius"/>
    </source>
</evidence>
<dbReference type="AlphaFoldDB" id="A0A948WZM9"/>
<name>A0A948WZM9_9GAMM</name>
<evidence type="ECO:0000313" key="2">
    <source>
        <dbReference type="EMBL" id="MBU3844948.1"/>
    </source>
</evidence>
<feature type="transmembrane region" description="Helical" evidence="1">
    <location>
        <begin position="12"/>
        <end position="36"/>
    </location>
</feature>
<evidence type="ECO:0000313" key="3">
    <source>
        <dbReference type="Proteomes" id="UP000733611"/>
    </source>
</evidence>
<proteinExistence type="predicted"/>
<keyword evidence="1" id="KW-0812">Transmembrane</keyword>
<sequence>MVGELGVRSDVTFFATSLAIALATAAATVDIIPVAARVVSVRPLLRALLTLCRSH</sequence>
<organism evidence="2 3">
    <name type="scientific">Candidatus Anaerobiospirillum pullicola</name>
    <dbReference type="NCBI Taxonomy" id="2838451"/>
    <lineage>
        <taxon>Bacteria</taxon>
        <taxon>Pseudomonadati</taxon>
        <taxon>Pseudomonadota</taxon>
        <taxon>Gammaproteobacteria</taxon>
        <taxon>Aeromonadales</taxon>
        <taxon>Succinivibrionaceae</taxon>
        <taxon>Anaerobiospirillum</taxon>
    </lineage>
</organism>
<reference evidence="2" key="1">
    <citation type="journal article" date="2021" name="PeerJ">
        <title>Extensive microbial diversity within the chicken gut microbiome revealed by metagenomics and culture.</title>
        <authorList>
            <person name="Gilroy R."/>
            <person name="Ravi A."/>
            <person name="Getino M."/>
            <person name="Pursley I."/>
            <person name="Horton D.L."/>
            <person name="Alikhan N.F."/>
            <person name="Baker D."/>
            <person name="Gharbi K."/>
            <person name="Hall N."/>
            <person name="Watson M."/>
            <person name="Adriaenssens E.M."/>
            <person name="Foster-Nyarko E."/>
            <person name="Jarju S."/>
            <person name="Secka A."/>
            <person name="Antonio M."/>
            <person name="Oren A."/>
            <person name="Chaudhuri R.R."/>
            <person name="La Ragione R."/>
            <person name="Hildebrand F."/>
            <person name="Pallen M.J."/>
        </authorList>
    </citation>
    <scope>NUCLEOTIDE SEQUENCE</scope>
    <source>
        <strain evidence="2">378</strain>
    </source>
</reference>
<protein>
    <submittedName>
        <fullName evidence="2">Uncharacterized protein</fullName>
    </submittedName>
</protein>
<keyword evidence="1" id="KW-1133">Transmembrane helix</keyword>
<gene>
    <name evidence="2" type="ORF">H9847_08840</name>
</gene>
<reference evidence="2" key="2">
    <citation type="submission" date="2021-04" db="EMBL/GenBank/DDBJ databases">
        <authorList>
            <person name="Gilroy R."/>
        </authorList>
    </citation>
    <scope>NUCLEOTIDE SEQUENCE</scope>
    <source>
        <strain evidence="2">378</strain>
    </source>
</reference>
<keyword evidence="1" id="KW-0472">Membrane</keyword>
<dbReference type="EMBL" id="JAHLFE010000185">
    <property type="protein sequence ID" value="MBU3844948.1"/>
    <property type="molecule type" value="Genomic_DNA"/>
</dbReference>
<comment type="caution">
    <text evidence="2">The sequence shown here is derived from an EMBL/GenBank/DDBJ whole genome shotgun (WGS) entry which is preliminary data.</text>
</comment>
<dbReference type="Proteomes" id="UP000733611">
    <property type="component" value="Unassembled WGS sequence"/>
</dbReference>
<accession>A0A948WZM9</accession>